<protein>
    <submittedName>
        <fullName evidence="1">Uncharacterized protein</fullName>
    </submittedName>
</protein>
<evidence type="ECO:0000313" key="1">
    <source>
        <dbReference type="EMBL" id="WMV29220.1"/>
    </source>
</evidence>
<dbReference type="AlphaFoldDB" id="A0AAF0QY66"/>
<proteinExistence type="predicted"/>
<dbReference type="Proteomes" id="UP001234989">
    <property type="component" value="Chromosome 5"/>
</dbReference>
<gene>
    <name evidence="1" type="ORF">MTR67_022605</name>
</gene>
<sequence>MGSVAHVEEERKELAKDVHWLAHLGIRLMSISDNDVTVQNGSESSLVVEVKGSKTVIQSCLSLRVQSTIREWRFSPKGKMVYFAIKHGTSFNPRSVVLIVGEGWRGVLVVRSGDSFVCTGVVKRMGWHFGGQIWWFICRSLEWQRGWSGVFVPGGVVVGGATVGCCLLLQFIGGWISSWIAV</sequence>
<accession>A0AAF0QY66</accession>
<dbReference type="EMBL" id="CP133616">
    <property type="protein sequence ID" value="WMV29220.1"/>
    <property type="molecule type" value="Genomic_DNA"/>
</dbReference>
<organism evidence="1 2">
    <name type="scientific">Solanum verrucosum</name>
    <dbReference type="NCBI Taxonomy" id="315347"/>
    <lineage>
        <taxon>Eukaryota</taxon>
        <taxon>Viridiplantae</taxon>
        <taxon>Streptophyta</taxon>
        <taxon>Embryophyta</taxon>
        <taxon>Tracheophyta</taxon>
        <taxon>Spermatophyta</taxon>
        <taxon>Magnoliopsida</taxon>
        <taxon>eudicotyledons</taxon>
        <taxon>Gunneridae</taxon>
        <taxon>Pentapetalae</taxon>
        <taxon>asterids</taxon>
        <taxon>lamiids</taxon>
        <taxon>Solanales</taxon>
        <taxon>Solanaceae</taxon>
        <taxon>Solanoideae</taxon>
        <taxon>Solaneae</taxon>
        <taxon>Solanum</taxon>
    </lineage>
</organism>
<evidence type="ECO:0000313" key="2">
    <source>
        <dbReference type="Proteomes" id="UP001234989"/>
    </source>
</evidence>
<name>A0AAF0QY66_SOLVR</name>
<keyword evidence="2" id="KW-1185">Reference proteome</keyword>
<reference evidence="1" key="1">
    <citation type="submission" date="2023-08" db="EMBL/GenBank/DDBJ databases">
        <title>A de novo genome assembly of Solanum verrucosum Schlechtendal, a Mexican diploid species geographically isolated from the other diploid A-genome species in potato relatives.</title>
        <authorList>
            <person name="Hosaka K."/>
        </authorList>
    </citation>
    <scope>NUCLEOTIDE SEQUENCE</scope>
    <source>
        <tissue evidence="1">Young leaves</tissue>
    </source>
</reference>